<evidence type="ECO:0000313" key="2">
    <source>
        <dbReference type="EMBL" id="KZT06403.1"/>
    </source>
</evidence>
<dbReference type="SMART" id="SM00198">
    <property type="entry name" value="SCP"/>
    <property type="match status" value="1"/>
</dbReference>
<dbReference type="Gene3D" id="3.40.33.10">
    <property type="entry name" value="CAP"/>
    <property type="match status" value="1"/>
</dbReference>
<feature type="domain" description="SCP" evidence="1">
    <location>
        <begin position="1"/>
        <end position="124"/>
    </location>
</feature>
<gene>
    <name evidence="2" type="ORF">LAESUDRAFT_653323</name>
</gene>
<dbReference type="InParanoid" id="A0A165E7R1"/>
<dbReference type="SUPFAM" id="SSF55797">
    <property type="entry name" value="PR-1-like"/>
    <property type="match status" value="1"/>
</dbReference>
<dbReference type="Proteomes" id="UP000076871">
    <property type="component" value="Unassembled WGS sequence"/>
</dbReference>
<dbReference type="RefSeq" id="XP_040764143.1">
    <property type="nucleotide sequence ID" value="XM_040904409.1"/>
</dbReference>
<evidence type="ECO:0000313" key="3">
    <source>
        <dbReference type="Proteomes" id="UP000076871"/>
    </source>
</evidence>
<dbReference type="PRINTS" id="PR00837">
    <property type="entry name" value="V5TPXLIKE"/>
</dbReference>
<dbReference type="PANTHER" id="PTHR10334">
    <property type="entry name" value="CYSTEINE-RICH SECRETORY PROTEIN-RELATED"/>
    <property type="match status" value="1"/>
</dbReference>
<dbReference type="GeneID" id="63821439"/>
<dbReference type="InterPro" id="IPR035940">
    <property type="entry name" value="CAP_sf"/>
</dbReference>
<sequence>YLDMHNYFRAQYGASALAWSDDLQAAAQSYADSCVFANPGDALGAVGTNMAAGTGTFEPTAAVQLFMSDESSYSAANPTYSHFTQVVWKATTELGCAAALCDSIFDAPATYHVCVYNPAGNIIGEAE</sequence>
<dbReference type="InterPro" id="IPR014044">
    <property type="entry name" value="CAP_dom"/>
</dbReference>
<name>A0A165E7R1_9APHY</name>
<dbReference type="OrthoDB" id="337038at2759"/>
<proteinExistence type="predicted"/>
<reference evidence="2 3" key="1">
    <citation type="journal article" date="2016" name="Mol. Biol. Evol.">
        <title>Comparative Genomics of Early-Diverging Mushroom-Forming Fungi Provides Insights into the Origins of Lignocellulose Decay Capabilities.</title>
        <authorList>
            <person name="Nagy L.G."/>
            <person name="Riley R."/>
            <person name="Tritt A."/>
            <person name="Adam C."/>
            <person name="Daum C."/>
            <person name="Floudas D."/>
            <person name="Sun H."/>
            <person name="Yadav J.S."/>
            <person name="Pangilinan J."/>
            <person name="Larsson K.H."/>
            <person name="Matsuura K."/>
            <person name="Barry K."/>
            <person name="Labutti K."/>
            <person name="Kuo R."/>
            <person name="Ohm R.A."/>
            <person name="Bhattacharya S.S."/>
            <person name="Shirouzu T."/>
            <person name="Yoshinaga Y."/>
            <person name="Martin F.M."/>
            <person name="Grigoriev I.V."/>
            <person name="Hibbett D.S."/>
        </authorList>
    </citation>
    <scope>NUCLEOTIDE SEQUENCE [LARGE SCALE GENOMIC DNA]</scope>
    <source>
        <strain evidence="2 3">93-53</strain>
    </source>
</reference>
<accession>A0A165E7R1</accession>
<organism evidence="2 3">
    <name type="scientific">Laetiporus sulphureus 93-53</name>
    <dbReference type="NCBI Taxonomy" id="1314785"/>
    <lineage>
        <taxon>Eukaryota</taxon>
        <taxon>Fungi</taxon>
        <taxon>Dikarya</taxon>
        <taxon>Basidiomycota</taxon>
        <taxon>Agaricomycotina</taxon>
        <taxon>Agaricomycetes</taxon>
        <taxon>Polyporales</taxon>
        <taxon>Laetiporus</taxon>
    </lineage>
</organism>
<dbReference type="InterPro" id="IPR001283">
    <property type="entry name" value="CRISP-related"/>
</dbReference>
<dbReference type="STRING" id="1314785.A0A165E7R1"/>
<dbReference type="EMBL" id="KV427624">
    <property type="protein sequence ID" value="KZT06403.1"/>
    <property type="molecule type" value="Genomic_DNA"/>
</dbReference>
<protein>
    <submittedName>
        <fullName evidence="2">PR-1-like protein</fullName>
    </submittedName>
</protein>
<evidence type="ECO:0000259" key="1">
    <source>
        <dbReference type="SMART" id="SM00198"/>
    </source>
</evidence>
<feature type="non-terminal residue" evidence="2">
    <location>
        <position position="1"/>
    </location>
</feature>
<keyword evidence="3" id="KW-1185">Reference proteome</keyword>
<dbReference type="AlphaFoldDB" id="A0A165E7R1"/>
<dbReference type="Pfam" id="PF00188">
    <property type="entry name" value="CAP"/>
    <property type="match status" value="1"/>
</dbReference>